<name>A0A328UJZ0_9FIRM</name>
<feature type="domain" description="RsdA/BaiN/AoA(So)-like insert" evidence="5">
    <location>
        <begin position="192"/>
        <end position="353"/>
    </location>
</feature>
<evidence type="ECO:0000256" key="1">
    <source>
        <dbReference type="ARBA" id="ARBA00001974"/>
    </source>
</evidence>
<evidence type="ECO:0000256" key="3">
    <source>
        <dbReference type="ARBA" id="ARBA00022827"/>
    </source>
</evidence>
<dbReference type="NCBIfam" id="TIGR00275">
    <property type="entry name" value="aminoacetone oxidase family FAD-binding enzyme"/>
    <property type="match status" value="1"/>
</dbReference>
<proteinExistence type="predicted"/>
<evidence type="ECO:0000259" key="4">
    <source>
        <dbReference type="Pfam" id="PF03486"/>
    </source>
</evidence>
<dbReference type="PANTHER" id="PTHR42887">
    <property type="entry name" value="OS12G0638800 PROTEIN"/>
    <property type="match status" value="1"/>
</dbReference>
<evidence type="ECO:0000259" key="5">
    <source>
        <dbReference type="Pfam" id="PF22780"/>
    </source>
</evidence>
<dbReference type="SUPFAM" id="SSF51905">
    <property type="entry name" value="FAD/NAD(P)-binding domain"/>
    <property type="match status" value="1"/>
</dbReference>
<dbReference type="Gene3D" id="3.50.50.60">
    <property type="entry name" value="FAD/NAD(P)-binding domain"/>
    <property type="match status" value="1"/>
</dbReference>
<dbReference type="Pfam" id="PF22780">
    <property type="entry name" value="HI0933_like_1st"/>
    <property type="match status" value="1"/>
</dbReference>
<dbReference type="RefSeq" id="WP_112331491.1">
    <property type="nucleotide sequence ID" value="NZ_QLYR01000001.1"/>
</dbReference>
<keyword evidence="7" id="KW-1185">Reference proteome</keyword>
<comment type="caution">
    <text evidence="6">The sequence shown here is derived from an EMBL/GenBank/DDBJ whole genome shotgun (WGS) entry which is preliminary data.</text>
</comment>
<keyword evidence="2" id="KW-0285">Flavoprotein</keyword>
<dbReference type="PANTHER" id="PTHR42887:SF2">
    <property type="entry name" value="OS12G0638800 PROTEIN"/>
    <property type="match status" value="1"/>
</dbReference>
<organism evidence="6 7">
    <name type="scientific">Hydrogeniiclostridium mannosilyticum</name>
    <dbReference type="NCBI Taxonomy" id="2764322"/>
    <lineage>
        <taxon>Bacteria</taxon>
        <taxon>Bacillati</taxon>
        <taxon>Bacillota</taxon>
        <taxon>Clostridia</taxon>
        <taxon>Eubacteriales</taxon>
        <taxon>Acutalibacteraceae</taxon>
        <taxon>Hydrogeniiclostridium</taxon>
    </lineage>
</organism>
<gene>
    <name evidence="6" type="ORF">DPQ25_01970</name>
</gene>
<dbReference type="Gene3D" id="2.40.30.10">
    <property type="entry name" value="Translation factors"/>
    <property type="match status" value="1"/>
</dbReference>
<sequence>MMAESVYDIAVVGGGASGMMAAVEAARAGARVVLLEAQQRAGRKLLASGNGRCNLTNRLLTAQNYHGDAGTAAHVWERWTPELVIREFRRFGLLCRELEEGRVYPYSLQASTVQKLLLRLLENTGAELRCGFLAENITRKEKGFTIASPSERLRAQRVIIAAGGKAAPQLGGGESGYELARALGHTVTPLFPALVQLAVPRARVKALKGARALAAASLLVDGRVRKTVRGEVLFAEAALSGICIFELSRVYGALSEQEQKNACVRLDLMPEYEIGDIKQLLKGARGTAFHGAEAAEGLLNRLIAQELARRVLPKQQGTTEQELNPRQLSQLAAAVKQFDFPVTGTLGWEHAQVTAGGIPLAEINENTMESRCCPGVYFTGEILNIDGDCGGFNLHWAWSTGIIAGRAAALKNREDVCTESQK</sequence>
<evidence type="ECO:0000313" key="7">
    <source>
        <dbReference type="Proteomes" id="UP000249377"/>
    </source>
</evidence>
<dbReference type="Pfam" id="PF03486">
    <property type="entry name" value="HI0933_like"/>
    <property type="match status" value="1"/>
</dbReference>
<dbReference type="SUPFAM" id="SSF160996">
    <property type="entry name" value="HI0933 insert domain-like"/>
    <property type="match status" value="1"/>
</dbReference>
<dbReference type="PRINTS" id="PR00368">
    <property type="entry name" value="FADPNR"/>
</dbReference>
<dbReference type="AlphaFoldDB" id="A0A328UJZ0"/>
<feature type="domain" description="RsdA/BaiN/AoA(So)-like Rossmann fold-like" evidence="4">
    <location>
        <begin position="8"/>
        <end position="406"/>
    </location>
</feature>
<dbReference type="InterPro" id="IPR055178">
    <property type="entry name" value="RsdA/BaiN/AoA(So)-like_dom"/>
</dbReference>
<evidence type="ECO:0000256" key="2">
    <source>
        <dbReference type="ARBA" id="ARBA00022630"/>
    </source>
</evidence>
<dbReference type="Proteomes" id="UP000249377">
    <property type="component" value="Unassembled WGS sequence"/>
</dbReference>
<accession>A0A328UJZ0</accession>
<dbReference type="PRINTS" id="PR00411">
    <property type="entry name" value="PNDRDTASEI"/>
</dbReference>
<dbReference type="EMBL" id="QLYR01000001">
    <property type="protein sequence ID" value="RAQ30294.1"/>
    <property type="molecule type" value="Genomic_DNA"/>
</dbReference>
<dbReference type="InterPro" id="IPR004792">
    <property type="entry name" value="BaiN-like"/>
</dbReference>
<keyword evidence="3" id="KW-0274">FAD</keyword>
<comment type="cofactor">
    <cofactor evidence="1">
        <name>FAD</name>
        <dbReference type="ChEBI" id="CHEBI:57692"/>
    </cofactor>
</comment>
<dbReference type="Gene3D" id="1.10.8.260">
    <property type="entry name" value="HI0933 insert domain-like"/>
    <property type="match status" value="1"/>
</dbReference>
<dbReference type="InterPro" id="IPR057661">
    <property type="entry name" value="RsdA/BaiN/AoA(So)_Rossmann"/>
</dbReference>
<protein>
    <submittedName>
        <fullName evidence="6">Aminoacetone oxidase family FAD-binding enzyme</fullName>
    </submittedName>
</protein>
<dbReference type="InterPro" id="IPR023166">
    <property type="entry name" value="BaiN-like_dom_sf"/>
</dbReference>
<evidence type="ECO:0000313" key="6">
    <source>
        <dbReference type="EMBL" id="RAQ30294.1"/>
    </source>
</evidence>
<dbReference type="InterPro" id="IPR036188">
    <property type="entry name" value="FAD/NAD-bd_sf"/>
</dbReference>
<reference evidence="6 7" key="1">
    <citation type="submission" date="2018-06" db="EMBL/GenBank/DDBJ databases">
        <title>Noncontiguous genome sequence of Ruminococcaceae bacterium ASD2818.</title>
        <authorList>
            <person name="Chaplin A.V."/>
            <person name="Sokolova S.R."/>
            <person name="Kochetkova T.O."/>
            <person name="Goltsov A.Y."/>
            <person name="Trofimov D.Y."/>
            <person name="Efimov B.A."/>
        </authorList>
    </citation>
    <scope>NUCLEOTIDE SEQUENCE [LARGE SCALE GENOMIC DNA]</scope>
    <source>
        <strain evidence="6 7">ASD2818</strain>
    </source>
</reference>